<keyword evidence="2" id="KW-0808">Transferase</keyword>
<feature type="domain" description="N-acetyltransferase" evidence="1">
    <location>
        <begin position="1"/>
        <end position="134"/>
    </location>
</feature>
<accession>A0A6G8Q399</accession>
<evidence type="ECO:0000313" key="3">
    <source>
        <dbReference type="Proteomes" id="UP000502706"/>
    </source>
</evidence>
<gene>
    <name evidence="2" type="ORF">GBA65_12635</name>
</gene>
<dbReference type="GO" id="GO:0016747">
    <property type="term" value="F:acyltransferase activity, transferring groups other than amino-acyl groups"/>
    <property type="evidence" value="ECO:0007669"/>
    <property type="project" value="InterPro"/>
</dbReference>
<dbReference type="PROSITE" id="PS51186">
    <property type="entry name" value="GNAT"/>
    <property type="match status" value="1"/>
</dbReference>
<dbReference type="EMBL" id="CP045121">
    <property type="protein sequence ID" value="QIN80797.1"/>
    <property type="molecule type" value="Genomic_DNA"/>
</dbReference>
<keyword evidence="3" id="KW-1185">Reference proteome</keyword>
<organism evidence="2 3">
    <name type="scientific">Rubrobacter marinus</name>
    <dbReference type="NCBI Taxonomy" id="2653852"/>
    <lineage>
        <taxon>Bacteria</taxon>
        <taxon>Bacillati</taxon>
        <taxon>Actinomycetota</taxon>
        <taxon>Rubrobacteria</taxon>
        <taxon>Rubrobacterales</taxon>
        <taxon>Rubrobacteraceae</taxon>
        <taxon>Rubrobacter</taxon>
    </lineage>
</organism>
<evidence type="ECO:0000259" key="1">
    <source>
        <dbReference type="PROSITE" id="PS51186"/>
    </source>
</evidence>
<evidence type="ECO:0000313" key="2">
    <source>
        <dbReference type="EMBL" id="QIN80797.1"/>
    </source>
</evidence>
<dbReference type="CDD" id="cd04301">
    <property type="entry name" value="NAT_SF"/>
    <property type="match status" value="1"/>
</dbReference>
<sequence>MTSDAEVAATYGVMHGLRPHLDEGEYLLRVRRMREDGYRLAAVVDGDAVVCVAGFRIVEFLAHGRFLYVDDLVTDEGARSTGGGKTMLDWLAAEARRAGCEKLQLDSGVQRFAAHKFYFREGMHITSYHFSKGL</sequence>
<reference evidence="2 3" key="1">
    <citation type="submission" date="2019-10" db="EMBL/GenBank/DDBJ databases">
        <title>Rubrobacter sp nov SCSIO 52915 isolated from a deep-sea sediment in the South China Sea.</title>
        <authorList>
            <person name="Chen R.W."/>
        </authorList>
    </citation>
    <scope>NUCLEOTIDE SEQUENCE [LARGE SCALE GENOMIC DNA]</scope>
    <source>
        <strain evidence="2 3">SCSIO 52915</strain>
    </source>
</reference>
<dbReference type="KEGG" id="rmar:GBA65_12635"/>
<dbReference type="AlphaFoldDB" id="A0A6G8Q399"/>
<dbReference type="SUPFAM" id="SSF55729">
    <property type="entry name" value="Acyl-CoA N-acyltransferases (Nat)"/>
    <property type="match status" value="1"/>
</dbReference>
<dbReference type="Pfam" id="PF00583">
    <property type="entry name" value="Acetyltransf_1"/>
    <property type="match status" value="1"/>
</dbReference>
<protein>
    <submittedName>
        <fullName evidence="2">GNAT family N-acetyltransferase</fullName>
    </submittedName>
</protein>
<dbReference type="Gene3D" id="3.40.630.30">
    <property type="match status" value="1"/>
</dbReference>
<dbReference type="InterPro" id="IPR016181">
    <property type="entry name" value="Acyl_CoA_acyltransferase"/>
</dbReference>
<dbReference type="Proteomes" id="UP000502706">
    <property type="component" value="Chromosome"/>
</dbReference>
<proteinExistence type="predicted"/>
<dbReference type="InterPro" id="IPR000182">
    <property type="entry name" value="GNAT_dom"/>
</dbReference>
<name>A0A6G8Q399_9ACTN</name>